<dbReference type="GO" id="GO:0016652">
    <property type="term" value="F:oxidoreductase activity, acting on NAD(P)H as acceptor"/>
    <property type="evidence" value="ECO:0007669"/>
    <property type="project" value="InterPro"/>
</dbReference>
<accession>A0A1E5R993</accession>
<organism evidence="5 6">
    <name type="scientific">Hanseniaspora opuntiae</name>
    <dbReference type="NCBI Taxonomy" id="211096"/>
    <lineage>
        <taxon>Eukaryota</taxon>
        <taxon>Fungi</taxon>
        <taxon>Dikarya</taxon>
        <taxon>Ascomycota</taxon>
        <taxon>Saccharomycotina</taxon>
        <taxon>Saccharomycetes</taxon>
        <taxon>Saccharomycodales</taxon>
        <taxon>Saccharomycodaceae</taxon>
        <taxon>Hanseniaspora</taxon>
    </lineage>
</organism>
<dbReference type="Gene3D" id="3.20.20.100">
    <property type="entry name" value="NADP-dependent oxidoreductase domain"/>
    <property type="match status" value="1"/>
</dbReference>
<dbReference type="PANTHER" id="PTHR43827">
    <property type="entry name" value="2,5-DIKETO-D-GLUCONIC ACID REDUCTASE"/>
    <property type="match status" value="1"/>
</dbReference>
<evidence type="ECO:0000313" key="6">
    <source>
        <dbReference type="Proteomes" id="UP000095605"/>
    </source>
</evidence>
<feature type="unsure residue" description="E or Q" evidence="5">
    <location>
        <position position="137"/>
    </location>
</feature>
<dbReference type="CDD" id="cd19120">
    <property type="entry name" value="AKR_AKR3C2-3"/>
    <property type="match status" value="1"/>
</dbReference>
<dbReference type="InterPro" id="IPR023210">
    <property type="entry name" value="NADP_OxRdtase_dom"/>
</dbReference>
<dbReference type="OrthoDB" id="416253at2759"/>
<dbReference type="GO" id="GO:0016616">
    <property type="term" value="F:oxidoreductase activity, acting on the CH-OH group of donors, NAD or NADP as acceptor"/>
    <property type="evidence" value="ECO:0007669"/>
    <property type="project" value="UniProtKB-ARBA"/>
</dbReference>
<dbReference type="InterPro" id="IPR036812">
    <property type="entry name" value="NAD(P)_OxRdtase_dom_sf"/>
</dbReference>
<dbReference type="PANTHER" id="PTHR43827:SF3">
    <property type="entry name" value="NADP-DEPENDENT OXIDOREDUCTASE DOMAIN-CONTAINING PROTEIN"/>
    <property type="match status" value="1"/>
</dbReference>
<dbReference type="SUPFAM" id="SSF51430">
    <property type="entry name" value="NAD(P)-linked oxidoreductase"/>
    <property type="match status" value="1"/>
</dbReference>
<keyword evidence="2" id="KW-0521">NADP</keyword>
<name>A0A1E5R993_9ASCO</name>
<protein>
    <submittedName>
        <fullName evidence="5">NADPH-dependent conjugated polyketone reductase C2</fullName>
    </submittedName>
</protein>
<evidence type="ECO:0000256" key="1">
    <source>
        <dbReference type="ARBA" id="ARBA00007905"/>
    </source>
</evidence>
<dbReference type="AlphaFoldDB" id="A0A1E5R993"/>
<evidence type="ECO:0000259" key="4">
    <source>
        <dbReference type="Pfam" id="PF00248"/>
    </source>
</evidence>
<dbReference type="InterPro" id="IPR044494">
    <property type="entry name" value="AKR3C2/3"/>
</dbReference>
<dbReference type="InterPro" id="IPR020471">
    <property type="entry name" value="AKR"/>
</dbReference>
<keyword evidence="6" id="KW-1185">Reference proteome</keyword>
<gene>
    <name evidence="5" type="ORF">AWRI3578_g2939</name>
</gene>
<evidence type="ECO:0000256" key="2">
    <source>
        <dbReference type="ARBA" id="ARBA00022857"/>
    </source>
</evidence>
<dbReference type="FunFam" id="3.20.20.100:FF:000002">
    <property type="entry name" value="2,5-diketo-D-gluconic acid reductase A"/>
    <property type="match status" value="1"/>
</dbReference>
<comment type="caution">
    <text evidence="5">The sequence shown here is derived from an EMBL/GenBank/DDBJ whole genome shotgun (WGS) entry which is preliminary data.</text>
</comment>
<sequence>MVSKSLQMAKFQNNILDKNGNQIKIGFGVGSYWRIHKSENNIEFVPELVHQIKQAIENGFVMIDAAEVYCTYEEIGIALKELNVKREDIWITDKYIKWSYNEFNSTGPIFSVNRSLKIMGVDYIDMYLLHTPDITKENAGITMVEAWKQCEQLVKEGKVKNIGVSNFRVKDLEEIMKVCEIKPMCNQIEFHPYLQQQSAGIREYCFKHGIQIEAFSPLTPITKIKEGEDNPVMPILSRLAKKYNKNESQILLRWCTQLGVLPLTTTSNKTRIQEYLSIFEFEMTPEEIQEIVDVKDKKFFRGWMHEFYPESVEECNAGL</sequence>
<dbReference type="Proteomes" id="UP000095605">
    <property type="component" value="Unassembled WGS sequence"/>
</dbReference>
<comment type="similarity">
    <text evidence="1">Belongs to the aldo/keto reductase family.</text>
</comment>
<evidence type="ECO:0000313" key="5">
    <source>
        <dbReference type="EMBL" id="OEJ83457.1"/>
    </source>
</evidence>
<dbReference type="EMBL" id="LPNL01000007">
    <property type="protein sequence ID" value="OEJ83457.1"/>
    <property type="molecule type" value="Genomic_DNA"/>
</dbReference>
<evidence type="ECO:0000256" key="3">
    <source>
        <dbReference type="ARBA" id="ARBA00023002"/>
    </source>
</evidence>
<dbReference type="PRINTS" id="PR00069">
    <property type="entry name" value="ALDKETRDTASE"/>
</dbReference>
<dbReference type="Pfam" id="PF00248">
    <property type="entry name" value="Aldo_ket_red"/>
    <property type="match status" value="1"/>
</dbReference>
<feature type="domain" description="NADP-dependent oxidoreductase" evidence="4">
    <location>
        <begin position="39"/>
        <end position="294"/>
    </location>
</feature>
<reference evidence="6" key="1">
    <citation type="journal article" date="2016" name="Genome Announc.">
        <title>Genome sequences of three species of Hanseniaspora isolated from spontaneous wine fermentations.</title>
        <authorList>
            <person name="Sternes P.R."/>
            <person name="Lee D."/>
            <person name="Kutyna D.R."/>
            <person name="Borneman A.R."/>
        </authorList>
    </citation>
    <scope>NUCLEOTIDE SEQUENCE [LARGE SCALE GENOMIC DNA]</scope>
    <source>
        <strain evidence="6">AWRI3578</strain>
    </source>
</reference>
<proteinExistence type="inferred from homology"/>
<keyword evidence="3" id="KW-0560">Oxidoreductase</keyword>